<comment type="caution">
    <text evidence="2">The sequence shown here is derived from an EMBL/GenBank/DDBJ whole genome shotgun (WGS) entry which is preliminary data.</text>
</comment>
<evidence type="ECO:0000256" key="1">
    <source>
        <dbReference type="SAM" id="MobiDB-lite"/>
    </source>
</evidence>
<accession>A0A7J0CYN7</accession>
<dbReference type="EMBL" id="BLWD01000001">
    <property type="protein sequence ID" value="GFN07389.1"/>
    <property type="molecule type" value="Genomic_DNA"/>
</dbReference>
<evidence type="ECO:0000313" key="3">
    <source>
        <dbReference type="Proteomes" id="UP000498740"/>
    </source>
</evidence>
<dbReference type="AlphaFoldDB" id="A0A7J0CYN7"/>
<gene>
    <name evidence="2" type="ORF">Smic_59450</name>
</gene>
<name>A0A7J0CYN7_STRMI</name>
<protein>
    <submittedName>
        <fullName evidence="2">Uncharacterized protein</fullName>
    </submittedName>
</protein>
<sequence>MDLVLAGALVAGAVAHDERGELVTAEPRRGVPGPDGLLEAAGGLDEQLVARLVADGVVDRLEAVEVDEEHGGARVAGPAAGERLADPGGEQGPVGQVGERVVLGVVLQLGLEPDAFGDVPAVEEEPALVPVDGGLGVEPVAGAGAEAALDAGGGLLVGRGREEASHLVDDPAEIVGVDDRGELGAYEVLRVAPVDPGGGGADVAQGAAGGGDHDDIAGALHQGAEVVLLLRQFLGEGDVVEEHDALADDQGEDDRTAGEDDHPVHPAALDHVVQDAERADGRGEIRGERGQRSGDRAAHGARRARAVGGGRPASYPPGA</sequence>
<organism evidence="2 3">
    <name type="scientific">Streptomyces microflavus</name>
    <name type="common">Streptomyces lipmanii</name>
    <dbReference type="NCBI Taxonomy" id="1919"/>
    <lineage>
        <taxon>Bacteria</taxon>
        <taxon>Bacillati</taxon>
        <taxon>Actinomycetota</taxon>
        <taxon>Actinomycetes</taxon>
        <taxon>Kitasatosporales</taxon>
        <taxon>Streptomycetaceae</taxon>
        <taxon>Streptomyces</taxon>
    </lineage>
</organism>
<feature type="compositionally biased region" description="Basic and acidic residues" evidence="1">
    <location>
        <begin position="272"/>
        <end position="298"/>
    </location>
</feature>
<reference evidence="2 3" key="1">
    <citation type="submission" date="2020-05" db="EMBL/GenBank/DDBJ databases">
        <title>Whole genome shotgun sequence of Streptomyces microflavus NBRC 13062.</title>
        <authorList>
            <person name="Komaki H."/>
            <person name="Tamura T."/>
        </authorList>
    </citation>
    <scope>NUCLEOTIDE SEQUENCE [LARGE SCALE GENOMIC DNA]</scope>
    <source>
        <strain evidence="2 3">NBRC 13062</strain>
    </source>
</reference>
<feature type="region of interest" description="Disordered" evidence="1">
    <location>
        <begin position="250"/>
        <end position="319"/>
    </location>
</feature>
<evidence type="ECO:0000313" key="2">
    <source>
        <dbReference type="EMBL" id="GFN07389.1"/>
    </source>
</evidence>
<proteinExistence type="predicted"/>
<dbReference type="Proteomes" id="UP000498740">
    <property type="component" value="Unassembled WGS sequence"/>
</dbReference>
<feature type="region of interest" description="Disordered" evidence="1">
    <location>
        <begin position="68"/>
        <end position="93"/>
    </location>
</feature>
<feature type="compositionally biased region" description="Basic and acidic residues" evidence="1">
    <location>
        <begin position="253"/>
        <end position="264"/>
    </location>
</feature>